<keyword evidence="3" id="KW-1185">Reference proteome</keyword>
<accession>A0A7X6IC52</accession>
<dbReference type="GO" id="GO:0035438">
    <property type="term" value="F:cyclic-di-GMP binding"/>
    <property type="evidence" value="ECO:0007669"/>
    <property type="project" value="InterPro"/>
</dbReference>
<dbReference type="InterPro" id="IPR009875">
    <property type="entry name" value="PilZ_domain"/>
</dbReference>
<comment type="caution">
    <text evidence="2">The sequence shown here is derived from an EMBL/GenBank/DDBJ whole genome shotgun (WGS) entry which is preliminary data.</text>
</comment>
<evidence type="ECO:0000313" key="2">
    <source>
        <dbReference type="EMBL" id="NKE72099.1"/>
    </source>
</evidence>
<dbReference type="EMBL" id="VTOW01000003">
    <property type="protein sequence ID" value="NKE72099.1"/>
    <property type="molecule type" value="Genomic_DNA"/>
</dbReference>
<evidence type="ECO:0000313" key="3">
    <source>
        <dbReference type="Proteomes" id="UP000534783"/>
    </source>
</evidence>
<feature type="domain" description="PilZ" evidence="1">
    <location>
        <begin position="21"/>
        <end position="113"/>
    </location>
</feature>
<reference evidence="2 3" key="1">
    <citation type="journal article" date="2020" name="Nature">
        <title>Bacterial chemolithoautotrophy via manganese oxidation.</title>
        <authorList>
            <person name="Yu H."/>
            <person name="Leadbetter J.R."/>
        </authorList>
    </citation>
    <scope>NUCLEOTIDE SEQUENCE [LARGE SCALE GENOMIC DNA]</scope>
    <source>
        <strain evidence="2 3">Mn-1</strain>
    </source>
</reference>
<dbReference type="Gene3D" id="2.40.10.220">
    <property type="entry name" value="predicted glycosyltransferase like domains"/>
    <property type="match status" value="1"/>
</dbReference>
<dbReference type="Proteomes" id="UP000534783">
    <property type="component" value="Unassembled WGS sequence"/>
</dbReference>
<organism evidence="2 3">
    <name type="scientific">Candidatus Manganitrophus noduliformans</name>
    <dbReference type="NCBI Taxonomy" id="2606439"/>
    <lineage>
        <taxon>Bacteria</taxon>
        <taxon>Pseudomonadati</taxon>
        <taxon>Nitrospirota</taxon>
        <taxon>Nitrospiria</taxon>
        <taxon>Candidatus Troglogloeales</taxon>
        <taxon>Candidatus Manganitrophaceae</taxon>
        <taxon>Candidatus Manganitrophus</taxon>
    </lineage>
</organism>
<dbReference type="AlphaFoldDB" id="A0A7X6IC52"/>
<evidence type="ECO:0000259" key="1">
    <source>
        <dbReference type="Pfam" id="PF07238"/>
    </source>
</evidence>
<name>A0A7X6IC52_9BACT</name>
<proteinExistence type="predicted"/>
<sequence length="114" mass="12848">MPRLTNYHVGRASMAKGIDRERRESERYGLRTKVMYEPSAGLDLKEKVHAGRTINISSGGFCLKTETPLSQSQIIRVSIPIPKVNAMSPTLAEVCWVEGLKKQKGYWVGLRFLL</sequence>
<dbReference type="Pfam" id="PF07238">
    <property type="entry name" value="PilZ"/>
    <property type="match status" value="1"/>
</dbReference>
<protein>
    <submittedName>
        <fullName evidence="2">PilZ domain-containing protein</fullName>
    </submittedName>
</protein>
<gene>
    <name evidence="2" type="ORF">MNODULE_15220</name>
</gene>